<name>Q9K7A8_HALH5</name>
<keyword evidence="2" id="KW-1185">Reference proteome</keyword>
<dbReference type="HOGENOM" id="CLU_3395059_0_0_9"/>
<accession>Q9K7A8</accession>
<reference evidence="1 2" key="1">
    <citation type="journal article" date="2000" name="Nucleic Acids Res.">
        <title>Complete genome sequence of the alkaliphilic bacterium Bacillus halodurans and genomic sequence comparison with Bacillus subtilis.</title>
        <authorList>
            <person name="Takami H."/>
            <person name="Nakasone K."/>
            <person name="Takaki Y."/>
            <person name="Maeno G."/>
            <person name="Sasaki R."/>
            <person name="Masui N."/>
            <person name="Fuji F."/>
            <person name="Hirama C."/>
            <person name="Nakamura Y."/>
            <person name="Ogasawara N."/>
            <person name="Kuhara S."/>
            <person name="Horikoshi K."/>
        </authorList>
    </citation>
    <scope>NUCLEOTIDE SEQUENCE [LARGE SCALE GENOMIC DNA]</scope>
    <source>
        <strain evidence="2">ATCC BAA-125 / DSM 18197 / FERM 7344 / JCM 9153 / C-125</strain>
    </source>
</reference>
<dbReference type="PIR" id="C84082">
    <property type="entry name" value="C84082"/>
</dbReference>
<sequence length="31" mass="3451">MDTLESDLSDVHTIEFVDQDGEVVAIAEKPF</sequence>
<gene>
    <name evidence="1" type="ordered locus">BH3459</name>
</gene>
<evidence type="ECO:0000313" key="2">
    <source>
        <dbReference type="Proteomes" id="UP000001258"/>
    </source>
</evidence>
<protein>
    <submittedName>
        <fullName evidence="1">BH3459 protein</fullName>
    </submittedName>
</protein>
<proteinExistence type="predicted"/>
<dbReference type="KEGG" id="bha:BH3459"/>
<dbReference type="EMBL" id="BA000004">
    <property type="protein sequence ID" value="BAB07178.1"/>
    <property type="molecule type" value="Genomic_DNA"/>
</dbReference>
<evidence type="ECO:0000313" key="1">
    <source>
        <dbReference type="EMBL" id="BAB07178.1"/>
    </source>
</evidence>
<dbReference type="Proteomes" id="UP000001258">
    <property type="component" value="Chromosome"/>
</dbReference>
<dbReference type="AlphaFoldDB" id="Q9K7A8"/>
<organism evidence="1 2">
    <name type="scientific">Halalkalibacterium halodurans (strain ATCC BAA-125 / DSM 18197 / FERM 7344 / JCM 9153 / C-125)</name>
    <name type="common">Bacillus halodurans</name>
    <dbReference type="NCBI Taxonomy" id="272558"/>
    <lineage>
        <taxon>Bacteria</taxon>
        <taxon>Bacillati</taxon>
        <taxon>Bacillota</taxon>
        <taxon>Bacilli</taxon>
        <taxon>Bacillales</taxon>
        <taxon>Bacillaceae</taxon>
        <taxon>Halalkalibacterium (ex Joshi et al. 2022)</taxon>
    </lineage>
</organism>